<dbReference type="PANTHER" id="PTHR43841">
    <property type="entry name" value="3-HYDROXYACYL-THIOESTER DEHYDRATASE HTDX-RELATED"/>
    <property type="match status" value="1"/>
</dbReference>
<reference evidence="3 4" key="1">
    <citation type="submission" date="2020-08" db="EMBL/GenBank/DDBJ databases">
        <title>Genomic Encyclopedia of Type Strains, Phase III (KMG-III): the genomes of soil and plant-associated and newly described type strains.</title>
        <authorList>
            <person name="Whitman W."/>
        </authorList>
    </citation>
    <scope>NUCLEOTIDE SEQUENCE [LARGE SCALE GENOMIC DNA]</scope>
    <source>
        <strain evidence="3 4">CECT 5885</strain>
    </source>
</reference>
<evidence type="ECO:0000259" key="2">
    <source>
        <dbReference type="Pfam" id="PF01575"/>
    </source>
</evidence>
<dbReference type="InterPro" id="IPR029069">
    <property type="entry name" value="HotDog_dom_sf"/>
</dbReference>
<keyword evidence="4" id="KW-1185">Reference proteome</keyword>
<feature type="domain" description="MaoC-like" evidence="2">
    <location>
        <begin position="177"/>
        <end position="269"/>
    </location>
</feature>
<dbReference type="AlphaFoldDB" id="A0A839T904"/>
<evidence type="ECO:0000313" key="4">
    <source>
        <dbReference type="Proteomes" id="UP000588111"/>
    </source>
</evidence>
<gene>
    <name evidence="3" type="ORF">FHS24_000090</name>
</gene>
<dbReference type="InterPro" id="IPR002539">
    <property type="entry name" value="MaoC-like_dom"/>
</dbReference>
<evidence type="ECO:0000313" key="3">
    <source>
        <dbReference type="EMBL" id="MBB3105599.1"/>
    </source>
</evidence>
<name>A0A839T904_9GAMM</name>
<evidence type="ECO:0000256" key="1">
    <source>
        <dbReference type="SAM" id="MobiDB-lite"/>
    </source>
</evidence>
<dbReference type="RefSeq" id="WP_183617744.1">
    <property type="nucleotide sequence ID" value="NZ_CAJHAH010000004.1"/>
</dbReference>
<dbReference type="Gene3D" id="3.10.129.10">
    <property type="entry name" value="Hotdog Thioesterase"/>
    <property type="match status" value="1"/>
</dbReference>
<accession>A0A839T904</accession>
<dbReference type="EMBL" id="JACHXL010000001">
    <property type="protein sequence ID" value="MBB3105599.1"/>
    <property type="molecule type" value="Genomic_DNA"/>
</dbReference>
<protein>
    <submittedName>
        <fullName evidence="3">Acyl dehydratase</fullName>
    </submittedName>
</protein>
<sequence>MSDKHYDALPKAHTTYANIVKSLLPIGNSGKISRDQLPQATYYVDDLHIDQSNLDDYRKICGFADNGKVPVTYFSVLSQTLQMNMMVKEPFPFAMLGLVHVDNSVTQYRPIGERETVAMAVKFDNLRDHAQGQQFDFVTTVKSNDEVIWEGTSTYLSRGKKSSSKDKKSTPRPVTVKPAVNEDGVHSIFEVPEDIGRRYAFVSGDFNLIHLHPLSARAFGFPKAIAHGMWSKAKCLALMDELPDACTVEVSFKLPIFLPAEVELIAEPVAQLKNADDSCEFGLYSAKNDKPHLAGVIKLQADNQ</sequence>
<dbReference type="Pfam" id="PF01575">
    <property type="entry name" value="MaoC_dehydratas"/>
    <property type="match status" value="1"/>
</dbReference>
<feature type="region of interest" description="Disordered" evidence="1">
    <location>
        <begin position="157"/>
        <end position="177"/>
    </location>
</feature>
<dbReference type="SUPFAM" id="SSF54637">
    <property type="entry name" value="Thioesterase/thiol ester dehydrase-isomerase"/>
    <property type="match status" value="2"/>
</dbReference>
<dbReference type="Proteomes" id="UP000588111">
    <property type="component" value="Unassembled WGS sequence"/>
</dbReference>
<organism evidence="3 4">
    <name type="scientific">Psychrobacter luti</name>
    <dbReference type="NCBI Taxonomy" id="198481"/>
    <lineage>
        <taxon>Bacteria</taxon>
        <taxon>Pseudomonadati</taxon>
        <taxon>Pseudomonadota</taxon>
        <taxon>Gammaproteobacteria</taxon>
        <taxon>Moraxellales</taxon>
        <taxon>Moraxellaceae</taxon>
        <taxon>Psychrobacter</taxon>
    </lineage>
</organism>
<dbReference type="PANTHER" id="PTHR43841:SF3">
    <property type="entry name" value="(3R)-HYDROXYACYL-ACP DEHYDRATASE SUBUNIT HADB"/>
    <property type="match status" value="1"/>
</dbReference>
<proteinExistence type="predicted"/>
<comment type="caution">
    <text evidence="3">The sequence shown here is derived from an EMBL/GenBank/DDBJ whole genome shotgun (WGS) entry which is preliminary data.</text>
</comment>